<accession>A0A1T5EYJ6</accession>
<sequence>MINVILLIMPFMAMASPSRSDAIEQEKTSHFSSRYLSKASPADSTYITLELYGKDKEPLDVAAATNINVSQYRNRSEEPHIYKALVPNRSIPRFIYVQFDDRYPIYFQTNLRTNRDVVYRLYLTKSK</sequence>
<evidence type="ECO:0000256" key="1">
    <source>
        <dbReference type="SAM" id="SignalP"/>
    </source>
</evidence>
<feature type="signal peptide" evidence="1">
    <location>
        <begin position="1"/>
        <end position="15"/>
    </location>
</feature>
<evidence type="ECO:0000313" key="3">
    <source>
        <dbReference type="Proteomes" id="UP000190150"/>
    </source>
</evidence>
<proteinExistence type="predicted"/>
<keyword evidence="1" id="KW-0732">Signal</keyword>
<feature type="chain" id="PRO_5013046761" evidence="1">
    <location>
        <begin position="16"/>
        <end position="127"/>
    </location>
</feature>
<dbReference type="AlphaFoldDB" id="A0A1T5EYJ6"/>
<organism evidence="2 3">
    <name type="scientific">Sphingobacterium nematocida</name>
    <dbReference type="NCBI Taxonomy" id="1513896"/>
    <lineage>
        <taxon>Bacteria</taxon>
        <taxon>Pseudomonadati</taxon>
        <taxon>Bacteroidota</taxon>
        <taxon>Sphingobacteriia</taxon>
        <taxon>Sphingobacteriales</taxon>
        <taxon>Sphingobacteriaceae</taxon>
        <taxon>Sphingobacterium</taxon>
    </lineage>
</organism>
<reference evidence="3" key="1">
    <citation type="submission" date="2017-02" db="EMBL/GenBank/DDBJ databases">
        <authorList>
            <person name="Varghese N."/>
            <person name="Submissions S."/>
        </authorList>
    </citation>
    <scope>NUCLEOTIDE SEQUENCE [LARGE SCALE GENOMIC DNA]</scope>
    <source>
        <strain evidence="3">DSM 24091</strain>
    </source>
</reference>
<keyword evidence="3" id="KW-1185">Reference proteome</keyword>
<protein>
    <submittedName>
        <fullName evidence="2">Uncharacterized protein</fullName>
    </submittedName>
</protein>
<dbReference type="Proteomes" id="UP000190150">
    <property type="component" value="Unassembled WGS sequence"/>
</dbReference>
<name>A0A1T5EYJ6_9SPHI</name>
<evidence type="ECO:0000313" key="2">
    <source>
        <dbReference type="EMBL" id="SKB88938.1"/>
    </source>
</evidence>
<gene>
    <name evidence="2" type="ORF">SAMN05660841_02886</name>
</gene>
<dbReference type="EMBL" id="FUZF01000013">
    <property type="protein sequence ID" value="SKB88938.1"/>
    <property type="molecule type" value="Genomic_DNA"/>
</dbReference>
<dbReference type="RefSeq" id="WP_079643987.1">
    <property type="nucleotide sequence ID" value="NZ_FUZF01000013.1"/>
</dbReference>